<evidence type="ECO:0000256" key="1">
    <source>
        <dbReference type="ARBA" id="ARBA00000189"/>
    </source>
</evidence>
<feature type="domain" description="Plant heme peroxidase family profile" evidence="15">
    <location>
        <begin position="38"/>
        <end position="119"/>
    </location>
</feature>
<evidence type="ECO:0000313" key="16">
    <source>
        <dbReference type="EMBL" id="OEL31476.1"/>
    </source>
</evidence>
<proteinExistence type="inferred from homology"/>
<feature type="active site" description="Proton acceptor" evidence="11">
    <location>
        <position position="79"/>
    </location>
</feature>
<keyword evidence="6 12" id="KW-0479">Metal-binding</keyword>
<feature type="binding site" evidence="12">
    <location>
        <position position="80"/>
    </location>
    <ligand>
        <name>Ca(2+)</name>
        <dbReference type="ChEBI" id="CHEBI:29108"/>
        <label>1</label>
    </ligand>
</feature>
<keyword evidence="9" id="KW-0408">Iron</keyword>
<evidence type="ECO:0000256" key="3">
    <source>
        <dbReference type="ARBA" id="ARBA00004613"/>
    </source>
</evidence>
<keyword evidence="8" id="KW-0560">Oxidoreductase</keyword>
<dbReference type="Gene3D" id="1.10.520.10">
    <property type="match status" value="1"/>
</dbReference>
<comment type="cofactor">
    <cofactor evidence="2">
        <name>heme b</name>
        <dbReference type="ChEBI" id="CHEBI:60344"/>
    </cofactor>
</comment>
<dbReference type="GO" id="GO:0020037">
    <property type="term" value="F:heme binding"/>
    <property type="evidence" value="ECO:0007669"/>
    <property type="project" value="InterPro"/>
</dbReference>
<dbReference type="PANTHER" id="PTHR31517">
    <property type="match status" value="1"/>
</dbReference>
<protein>
    <recommendedName>
        <fullName evidence="15">Plant heme peroxidase family profile domain-containing protein</fullName>
    </recommendedName>
</protein>
<dbReference type="STRING" id="888268.A0A1E5W233"/>
<dbReference type="InterPro" id="IPR002016">
    <property type="entry name" value="Haem_peroxidase"/>
</dbReference>
<dbReference type="PRINTS" id="PR00461">
    <property type="entry name" value="PLPEROXIDASE"/>
</dbReference>
<evidence type="ECO:0000256" key="2">
    <source>
        <dbReference type="ARBA" id="ARBA00001970"/>
    </source>
</evidence>
<feature type="site" description="Transition state stabilizer" evidence="13">
    <location>
        <position position="75"/>
    </location>
</feature>
<dbReference type="OrthoDB" id="692791at2759"/>
<keyword evidence="10" id="KW-0376">Hydrogen peroxide</keyword>
<evidence type="ECO:0000256" key="13">
    <source>
        <dbReference type="PIRSR" id="PIRSR600823-4"/>
    </source>
</evidence>
<evidence type="ECO:0000256" key="14">
    <source>
        <dbReference type="RuleBase" id="RU004241"/>
    </source>
</evidence>
<evidence type="ECO:0000256" key="8">
    <source>
        <dbReference type="ARBA" id="ARBA00023002"/>
    </source>
</evidence>
<keyword evidence="7 12" id="KW-0106">Calcium</keyword>
<feature type="binding site" evidence="12">
    <location>
        <position position="87"/>
    </location>
    <ligand>
        <name>Ca(2+)</name>
        <dbReference type="ChEBI" id="CHEBI:29108"/>
        <label>1</label>
    </ligand>
</feature>
<dbReference type="GO" id="GO:0006979">
    <property type="term" value="P:response to oxidative stress"/>
    <property type="evidence" value="ECO:0007669"/>
    <property type="project" value="InterPro"/>
</dbReference>
<evidence type="ECO:0000256" key="11">
    <source>
        <dbReference type="PIRSR" id="PIRSR600823-1"/>
    </source>
</evidence>
<feature type="binding site" evidence="12">
    <location>
        <position position="83"/>
    </location>
    <ligand>
        <name>Ca(2+)</name>
        <dbReference type="ChEBI" id="CHEBI:29108"/>
        <label>1</label>
    </ligand>
</feature>
<comment type="caution">
    <text evidence="16">The sequence shown here is derived from an EMBL/GenBank/DDBJ whole genome shotgun (WGS) entry which is preliminary data.</text>
</comment>
<comment type="cofactor">
    <cofactor evidence="12">
        <name>Ca(2+)</name>
        <dbReference type="ChEBI" id="CHEBI:29108"/>
    </cofactor>
    <text evidence="12">Binds 2 calcium ions per subunit.</text>
</comment>
<accession>A0A1E5W233</accession>
<evidence type="ECO:0000256" key="9">
    <source>
        <dbReference type="ARBA" id="ARBA00023004"/>
    </source>
</evidence>
<dbReference type="InterPro" id="IPR010255">
    <property type="entry name" value="Haem_peroxidase_sf"/>
</dbReference>
<reference evidence="16 17" key="1">
    <citation type="submission" date="2016-09" db="EMBL/GenBank/DDBJ databases">
        <title>The draft genome of Dichanthelium oligosanthes: A C3 panicoid grass species.</title>
        <authorList>
            <person name="Studer A.J."/>
            <person name="Schnable J.C."/>
            <person name="Brutnell T.P."/>
        </authorList>
    </citation>
    <scope>NUCLEOTIDE SEQUENCE [LARGE SCALE GENOMIC DNA]</scope>
    <source>
        <strain evidence="17">cv. Kellogg 1175</strain>
        <tissue evidence="16">Leaf</tissue>
    </source>
</reference>
<evidence type="ECO:0000256" key="10">
    <source>
        <dbReference type="ARBA" id="ARBA00023324"/>
    </source>
</evidence>
<keyword evidence="17" id="KW-1185">Reference proteome</keyword>
<dbReference type="GO" id="GO:0140825">
    <property type="term" value="F:lactoperoxidase activity"/>
    <property type="evidence" value="ECO:0007669"/>
    <property type="project" value="UniProtKB-EC"/>
</dbReference>
<keyword evidence="4" id="KW-0575">Peroxidase</keyword>
<gene>
    <name evidence="16" type="ORF">BAE44_0007503</name>
</gene>
<evidence type="ECO:0000256" key="6">
    <source>
        <dbReference type="ARBA" id="ARBA00022723"/>
    </source>
</evidence>
<evidence type="ECO:0000256" key="7">
    <source>
        <dbReference type="ARBA" id="ARBA00022837"/>
    </source>
</evidence>
<evidence type="ECO:0000313" key="17">
    <source>
        <dbReference type="Proteomes" id="UP000095767"/>
    </source>
</evidence>
<dbReference type="Proteomes" id="UP000095767">
    <property type="component" value="Unassembled WGS sequence"/>
</dbReference>
<name>A0A1E5W233_9POAL</name>
<evidence type="ECO:0000256" key="12">
    <source>
        <dbReference type="PIRSR" id="PIRSR600823-3"/>
    </source>
</evidence>
<dbReference type="PROSITE" id="PS00436">
    <property type="entry name" value="PEROXIDASE_2"/>
    <property type="match status" value="1"/>
</dbReference>
<dbReference type="SUPFAM" id="SSF48113">
    <property type="entry name" value="Heme-dependent peroxidases"/>
    <property type="match status" value="1"/>
</dbReference>
<comment type="catalytic activity">
    <reaction evidence="1">
        <text>2 a phenolic donor + H2O2 = 2 a phenolic radical donor + 2 H2O</text>
        <dbReference type="Rhea" id="RHEA:56136"/>
        <dbReference type="ChEBI" id="CHEBI:15377"/>
        <dbReference type="ChEBI" id="CHEBI:16240"/>
        <dbReference type="ChEBI" id="CHEBI:139520"/>
        <dbReference type="ChEBI" id="CHEBI:139521"/>
        <dbReference type="EC" id="1.11.1.7"/>
    </reaction>
</comment>
<evidence type="ECO:0000256" key="5">
    <source>
        <dbReference type="ARBA" id="ARBA00022617"/>
    </source>
</evidence>
<evidence type="ECO:0000256" key="4">
    <source>
        <dbReference type="ARBA" id="ARBA00022559"/>
    </source>
</evidence>
<evidence type="ECO:0000259" key="15">
    <source>
        <dbReference type="PROSITE" id="PS50873"/>
    </source>
</evidence>
<comment type="similarity">
    <text evidence="14">Belongs to the peroxidase family.</text>
</comment>
<sequence>MKHLTLRSYGHSPFAHIGVLPPPPRHGRGGAVAVTEAKLVPNYYSKTCPRAEPIVTDMVSQRQLSHPTTAAGVLRIFFHDCFVSGRDASLLVSTTAFACPLRARRRAEPVVPGTTPSRP</sequence>
<dbReference type="AlphaFoldDB" id="A0A1E5W233"/>
<dbReference type="EMBL" id="LWDX02023306">
    <property type="protein sequence ID" value="OEL31476.1"/>
    <property type="molecule type" value="Genomic_DNA"/>
</dbReference>
<feature type="binding site" evidence="12">
    <location>
        <position position="85"/>
    </location>
    <ligand>
        <name>Ca(2+)</name>
        <dbReference type="ChEBI" id="CHEBI:29108"/>
        <label>1</label>
    </ligand>
</feature>
<dbReference type="PROSITE" id="PS50873">
    <property type="entry name" value="PEROXIDASE_4"/>
    <property type="match status" value="1"/>
</dbReference>
<dbReference type="GO" id="GO:0005576">
    <property type="term" value="C:extracellular region"/>
    <property type="evidence" value="ECO:0007669"/>
    <property type="project" value="UniProtKB-SubCell"/>
</dbReference>
<dbReference type="PANTHER" id="PTHR31517:SF17">
    <property type="entry name" value="PEROXIDASE 6"/>
    <property type="match status" value="1"/>
</dbReference>
<dbReference type="Pfam" id="PF00141">
    <property type="entry name" value="peroxidase"/>
    <property type="match status" value="1"/>
</dbReference>
<dbReference type="GO" id="GO:0046872">
    <property type="term" value="F:metal ion binding"/>
    <property type="evidence" value="ECO:0007669"/>
    <property type="project" value="UniProtKB-KW"/>
</dbReference>
<dbReference type="InterPro" id="IPR019794">
    <property type="entry name" value="Peroxidases_AS"/>
</dbReference>
<dbReference type="InterPro" id="IPR000823">
    <property type="entry name" value="Peroxidase_pln"/>
</dbReference>
<keyword evidence="5" id="KW-0349">Heme</keyword>
<feature type="binding site" evidence="12">
    <location>
        <position position="89"/>
    </location>
    <ligand>
        <name>Ca(2+)</name>
        <dbReference type="ChEBI" id="CHEBI:29108"/>
        <label>1</label>
    </ligand>
</feature>
<comment type="subcellular location">
    <subcellularLocation>
        <location evidence="3">Secreted</location>
    </subcellularLocation>
</comment>
<organism evidence="16 17">
    <name type="scientific">Dichanthelium oligosanthes</name>
    <dbReference type="NCBI Taxonomy" id="888268"/>
    <lineage>
        <taxon>Eukaryota</taxon>
        <taxon>Viridiplantae</taxon>
        <taxon>Streptophyta</taxon>
        <taxon>Embryophyta</taxon>
        <taxon>Tracheophyta</taxon>
        <taxon>Spermatophyta</taxon>
        <taxon>Magnoliopsida</taxon>
        <taxon>Liliopsida</taxon>
        <taxon>Poales</taxon>
        <taxon>Poaceae</taxon>
        <taxon>PACMAD clade</taxon>
        <taxon>Panicoideae</taxon>
        <taxon>Panicodae</taxon>
        <taxon>Paniceae</taxon>
        <taxon>Dichantheliinae</taxon>
        <taxon>Dichanthelium</taxon>
    </lineage>
</organism>
<dbReference type="GO" id="GO:0042744">
    <property type="term" value="P:hydrogen peroxide catabolic process"/>
    <property type="evidence" value="ECO:0007669"/>
    <property type="project" value="UniProtKB-KW"/>
</dbReference>